<gene>
    <name evidence="8" type="ORF">QJS10_CPB11g00513</name>
</gene>
<organism evidence="8 9">
    <name type="scientific">Acorus calamus</name>
    <name type="common">Sweet flag</name>
    <dbReference type="NCBI Taxonomy" id="4465"/>
    <lineage>
        <taxon>Eukaryota</taxon>
        <taxon>Viridiplantae</taxon>
        <taxon>Streptophyta</taxon>
        <taxon>Embryophyta</taxon>
        <taxon>Tracheophyta</taxon>
        <taxon>Spermatophyta</taxon>
        <taxon>Magnoliopsida</taxon>
        <taxon>Liliopsida</taxon>
        <taxon>Acoraceae</taxon>
        <taxon>Acorus</taxon>
    </lineage>
</organism>
<proteinExistence type="inferred from homology"/>
<keyword evidence="9" id="KW-1185">Reference proteome</keyword>
<dbReference type="GO" id="GO:0004222">
    <property type="term" value="F:metalloendopeptidase activity"/>
    <property type="evidence" value="ECO:0007669"/>
    <property type="project" value="InterPro"/>
</dbReference>
<reference evidence="8" key="1">
    <citation type="journal article" date="2023" name="Nat. Commun.">
        <title>Diploid and tetraploid genomes of Acorus and the evolution of monocots.</title>
        <authorList>
            <person name="Ma L."/>
            <person name="Liu K.W."/>
            <person name="Li Z."/>
            <person name="Hsiao Y.Y."/>
            <person name="Qi Y."/>
            <person name="Fu T."/>
            <person name="Tang G.D."/>
            <person name="Zhang D."/>
            <person name="Sun W.H."/>
            <person name="Liu D.K."/>
            <person name="Li Y."/>
            <person name="Chen G.Z."/>
            <person name="Liu X.D."/>
            <person name="Liao X.Y."/>
            <person name="Jiang Y.T."/>
            <person name="Yu X."/>
            <person name="Hao Y."/>
            <person name="Huang J."/>
            <person name="Zhao X.W."/>
            <person name="Ke S."/>
            <person name="Chen Y.Y."/>
            <person name="Wu W.L."/>
            <person name="Hsu J.L."/>
            <person name="Lin Y.F."/>
            <person name="Huang M.D."/>
            <person name="Li C.Y."/>
            <person name="Huang L."/>
            <person name="Wang Z.W."/>
            <person name="Zhao X."/>
            <person name="Zhong W.Y."/>
            <person name="Peng D.H."/>
            <person name="Ahmad S."/>
            <person name="Lan S."/>
            <person name="Zhang J.S."/>
            <person name="Tsai W.C."/>
            <person name="Van de Peer Y."/>
            <person name="Liu Z.J."/>
        </authorList>
    </citation>
    <scope>NUCLEOTIDE SEQUENCE</scope>
    <source>
        <strain evidence="8">CP</strain>
    </source>
</reference>
<feature type="domain" description="Peptidase M48" evidence="7">
    <location>
        <begin position="175"/>
        <end position="236"/>
    </location>
</feature>
<keyword evidence="2" id="KW-0479">Metal-binding</keyword>
<dbReference type="GO" id="GO:0051603">
    <property type="term" value="P:proteolysis involved in protein catabolic process"/>
    <property type="evidence" value="ECO:0007669"/>
    <property type="project" value="TreeGrafter"/>
</dbReference>
<dbReference type="EMBL" id="JAUJYO010000011">
    <property type="protein sequence ID" value="KAK1304821.1"/>
    <property type="molecule type" value="Genomic_DNA"/>
</dbReference>
<comment type="similarity">
    <text evidence="6">Belongs to the peptidase M48 family.</text>
</comment>
<evidence type="ECO:0000259" key="7">
    <source>
        <dbReference type="Pfam" id="PF01435"/>
    </source>
</evidence>
<keyword evidence="3 6" id="KW-0378">Hydrolase</keyword>
<evidence type="ECO:0000256" key="3">
    <source>
        <dbReference type="ARBA" id="ARBA00022801"/>
    </source>
</evidence>
<dbReference type="PANTHER" id="PTHR22726:SF1">
    <property type="entry name" value="METALLOENDOPEPTIDASE OMA1, MITOCHONDRIAL"/>
    <property type="match status" value="1"/>
</dbReference>
<name>A0AAV9DSZ0_ACOCL</name>
<evidence type="ECO:0000313" key="8">
    <source>
        <dbReference type="EMBL" id="KAK1304821.1"/>
    </source>
</evidence>
<dbReference type="PANTHER" id="PTHR22726">
    <property type="entry name" value="METALLOENDOPEPTIDASE OMA1"/>
    <property type="match status" value="1"/>
</dbReference>
<evidence type="ECO:0000256" key="1">
    <source>
        <dbReference type="ARBA" id="ARBA00022670"/>
    </source>
</evidence>
<dbReference type="Gene3D" id="3.30.2010.10">
    <property type="entry name" value="Metalloproteases ('zincins'), catalytic domain"/>
    <property type="match status" value="1"/>
</dbReference>
<dbReference type="InterPro" id="IPR051156">
    <property type="entry name" value="Mito/Outer_Membr_Metalloprot"/>
</dbReference>
<reference evidence="8" key="2">
    <citation type="submission" date="2023-06" db="EMBL/GenBank/DDBJ databases">
        <authorList>
            <person name="Ma L."/>
            <person name="Liu K.-W."/>
            <person name="Li Z."/>
            <person name="Hsiao Y.-Y."/>
            <person name="Qi Y."/>
            <person name="Fu T."/>
            <person name="Tang G."/>
            <person name="Zhang D."/>
            <person name="Sun W.-H."/>
            <person name="Liu D.-K."/>
            <person name="Li Y."/>
            <person name="Chen G.-Z."/>
            <person name="Liu X.-D."/>
            <person name="Liao X.-Y."/>
            <person name="Jiang Y.-T."/>
            <person name="Yu X."/>
            <person name="Hao Y."/>
            <person name="Huang J."/>
            <person name="Zhao X.-W."/>
            <person name="Ke S."/>
            <person name="Chen Y.-Y."/>
            <person name="Wu W.-L."/>
            <person name="Hsu J.-L."/>
            <person name="Lin Y.-F."/>
            <person name="Huang M.-D."/>
            <person name="Li C.-Y."/>
            <person name="Huang L."/>
            <person name="Wang Z.-W."/>
            <person name="Zhao X."/>
            <person name="Zhong W.-Y."/>
            <person name="Peng D.-H."/>
            <person name="Ahmad S."/>
            <person name="Lan S."/>
            <person name="Zhang J.-S."/>
            <person name="Tsai W.-C."/>
            <person name="Van De Peer Y."/>
            <person name="Liu Z.-J."/>
        </authorList>
    </citation>
    <scope>NUCLEOTIDE SEQUENCE</scope>
    <source>
        <strain evidence="8">CP</strain>
        <tissue evidence="8">Leaves</tissue>
    </source>
</reference>
<comment type="caution">
    <text evidence="8">The sequence shown here is derived from an EMBL/GenBank/DDBJ whole genome shotgun (WGS) entry which is preliminary data.</text>
</comment>
<dbReference type="AlphaFoldDB" id="A0AAV9DSZ0"/>
<sequence>MCENDENTKTPEVLLHLLQQPGPLQSLGDPGPAPAVPILAKDVAAAVIVAGTVIAVYFQNIETVPYTNRTRFVLLSGSVKRRLGEFFFWWMKKRTYKRKVLLPDHEDNVRVTKISTEIVDAMKRGLRKEHGWGYPEDSAWENRTAETEVLVDKWVQRSGKPGQVRGVESLIRNLEGLNWEVIVVSKPVINAFCLWGEKIVVYKGLLDKFESDEIATIGHEVGHVVARHSAEGISLGLFLGIVLDYFRVPEYMDYLWELPYSRRWEAHHLISVNSEIKHRLEHSKILV</sequence>
<dbReference type="InterPro" id="IPR001915">
    <property type="entry name" value="Peptidase_M48"/>
</dbReference>
<comment type="cofactor">
    <cofactor evidence="6">
        <name>Zn(2+)</name>
        <dbReference type="ChEBI" id="CHEBI:29105"/>
    </cofactor>
    <text evidence="6">Binds 1 zinc ion per subunit.</text>
</comment>
<evidence type="ECO:0000256" key="4">
    <source>
        <dbReference type="ARBA" id="ARBA00022833"/>
    </source>
</evidence>
<dbReference type="GO" id="GO:0016020">
    <property type="term" value="C:membrane"/>
    <property type="evidence" value="ECO:0007669"/>
    <property type="project" value="TreeGrafter"/>
</dbReference>
<keyword evidence="4 6" id="KW-0862">Zinc</keyword>
<keyword evidence="1 6" id="KW-0645">Protease</keyword>
<accession>A0AAV9DSZ0</accession>
<protein>
    <recommendedName>
        <fullName evidence="7">Peptidase M48 domain-containing protein</fullName>
    </recommendedName>
</protein>
<dbReference type="Pfam" id="PF01435">
    <property type="entry name" value="Peptidase_M48"/>
    <property type="match status" value="1"/>
</dbReference>
<dbReference type="GO" id="GO:0046872">
    <property type="term" value="F:metal ion binding"/>
    <property type="evidence" value="ECO:0007669"/>
    <property type="project" value="UniProtKB-KW"/>
</dbReference>
<keyword evidence="5 6" id="KW-0482">Metalloprotease</keyword>
<evidence type="ECO:0000313" key="9">
    <source>
        <dbReference type="Proteomes" id="UP001180020"/>
    </source>
</evidence>
<evidence type="ECO:0000256" key="2">
    <source>
        <dbReference type="ARBA" id="ARBA00022723"/>
    </source>
</evidence>
<evidence type="ECO:0000256" key="5">
    <source>
        <dbReference type="ARBA" id="ARBA00023049"/>
    </source>
</evidence>
<dbReference type="Proteomes" id="UP001180020">
    <property type="component" value="Unassembled WGS sequence"/>
</dbReference>
<evidence type="ECO:0000256" key="6">
    <source>
        <dbReference type="RuleBase" id="RU003983"/>
    </source>
</evidence>